<evidence type="ECO:0000313" key="3">
    <source>
        <dbReference type="Proteomes" id="UP000008792"/>
    </source>
</evidence>
<feature type="transmembrane region" description="Helical" evidence="1">
    <location>
        <begin position="103"/>
        <end position="132"/>
    </location>
</feature>
<accession>B4LIW8</accession>
<feature type="transmembrane region" description="Helical" evidence="1">
    <location>
        <begin position="50"/>
        <end position="70"/>
    </location>
</feature>
<dbReference type="EMBL" id="CH940648">
    <property type="protein sequence ID" value="EDW60418.2"/>
    <property type="molecule type" value="Genomic_DNA"/>
</dbReference>
<gene>
    <name evidence="2" type="primary">Dvir\GJ21469</name>
    <name evidence="2" type="ORF">Dvir_GJ21469</name>
</gene>
<keyword evidence="1" id="KW-0812">Transmembrane</keyword>
<organism evidence="2 3">
    <name type="scientific">Drosophila virilis</name>
    <name type="common">Fruit fly</name>
    <dbReference type="NCBI Taxonomy" id="7244"/>
    <lineage>
        <taxon>Eukaryota</taxon>
        <taxon>Metazoa</taxon>
        <taxon>Ecdysozoa</taxon>
        <taxon>Arthropoda</taxon>
        <taxon>Hexapoda</taxon>
        <taxon>Insecta</taxon>
        <taxon>Pterygota</taxon>
        <taxon>Neoptera</taxon>
        <taxon>Endopterygota</taxon>
        <taxon>Diptera</taxon>
        <taxon>Brachycera</taxon>
        <taxon>Muscomorpha</taxon>
        <taxon>Ephydroidea</taxon>
        <taxon>Drosophilidae</taxon>
        <taxon>Drosophila</taxon>
    </lineage>
</organism>
<keyword evidence="3" id="KW-1185">Reference proteome</keyword>
<evidence type="ECO:0000256" key="1">
    <source>
        <dbReference type="SAM" id="Phobius"/>
    </source>
</evidence>
<reference evidence="2 3" key="1">
    <citation type="journal article" date="2007" name="Nature">
        <title>Evolution of genes and genomes on the Drosophila phylogeny.</title>
        <authorList>
            <consortium name="Drosophila 12 Genomes Consortium"/>
            <person name="Clark A.G."/>
            <person name="Eisen M.B."/>
            <person name="Smith D.R."/>
            <person name="Bergman C.M."/>
            <person name="Oliver B."/>
            <person name="Markow T.A."/>
            <person name="Kaufman T.C."/>
            <person name="Kellis M."/>
            <person name="Gelbart W."/>
            <person name="Iyer V.N."/>
            <person name="Pollard D.A."/>
            <person name="Sackton T.B."/>
            <person name="Larracuente A.M."/>
            <person name="Singh N.D."/>
            <person name="Abad J.P."/>
            <person name="Abt D.N."/>
            <person name="Adryan B."/>
            <person name="Aguade M."/>
            <person name="Akashi H."/>
            <person name="Anderson W.W."/>
            <person name="Aquadro C.F."/>
            <person name="Ardell D.H."/>
            <person name="Arguello R."/>
            <person name="Artieri C.G."/>
            <person name="Barbash D.A."/>
            <person name="Barker D."/>
            <person name="Barsanti P."/>
            <person name="Batterham P."/>
            <person name="Batzoglou S."/>
            <person name="Begun D."/>
            <person name="Bhutkar A."/>
            <person name="Blanco E."/>
            <person name="Bosak S.A."/>
            <person name="Bradley R.K."/>
            <person name="Brand A.D."/>
            <person name="Brent M.R."/>
            <person name="Brooks A.N."/>
            <person name="Brown R.H."/>
            <person name="Butlin R.K."/>
            <person name="Caggese C."/>
            <person name="Calvi B.R."/>
            <person name="Bernardo de Carvalho A."/>
            <person name="Caspi A."/>
            <person name="Castrezana S."/>
            <person name="Celniker S.E."/>
            <person name="Chang J.L."/>
            <person name="Chapple C."/>
            <person name="Chatterji S."/>
            <person name="Chinwalla A."/>
            <person name="Civetta A."/>
            <person name="Clifton S.W."/>
            <person name="Comeron J.M."/>
            <person name="Costello J.C."/>
            <person name="Coyne J.A."/>
            <person name="Daub J."/>
            <person name="David R.G."/>
            <person name="Delcher A.L."/>
            <person name="Delehaunty K."/>
            <person name="Do C.B."/>
            <person name="Ebling H."/>
            <person name="Edwards K."/>
            <person name="Eickbush T."/>
            <person name="Evans J.D."/>
            <person name="Filipski A."/>
            <person name="Findeiss S."/>
            <person name="Freyhult E."/>
            <person name="Fulton L."/>
            <person name="Fulton R."/>
            <person name="Garcia A.C."/>
            <person name="Gardiner A."/>
            <person name="Garfield D.A."/>
            <person name="Garvin B.E."/>
            <person name="Gibson G."/>
            <person name="Gilbert D."/>
            <person name="Gnerre S."/>
            <person name="Godfrey J."/>
            <person name="Good R."/>
            <person name="Gotea V."/>
            <person name="Gravely B."/>
            <person name="Greenberg A.J."/>
            <person name="Griffiths-Jones S."/>
            <person name="Gross S."/>
            <person name="Guigo R."/>
            <person name="Gustafson E.A."/>
            <person name="Haerty W."/>
            <person name="Hahn M.W."/>
            <person name="Halligan D.L."/>
            <person name="Halpern A.L."/>
            <person name="Halter G.M."/>
            <person name="Han M.V."/>
            <person name="Heger A."/>
            <person name="Hillier L."/>
            <person name="Hinrichs A.S."/>
            <person name="Holmes I."/>
            <person name="Hoskins R.A."/>
            <person name="Hubisz M.J."/>
            <person name="Hultmark D."/>
            <person name="Huntley M.A."/>
            <person name="Jaffe D.B."/>
            <person name="Jagadeeshan S."/>
            <person name="Jeck W.R."/>
            <person name="Johnson J."/>
            <person name="Jones C.D."/>
            <person name="Jordan W.C."/>
            <person name="Karpen G.H."/>
            <person name="Kataoka E."/>
            <person name="Keightley P.D."/>
            <person name="Kheradpour P."/>
            <person name="Kirkness E.F."/>
            <person name="Koerich L.B."/>
            <person name="Kristiansen K."/>
            <person name="Kudrna D."/>
            <person name="Kulathinal R.J."/>
            <person name="Kumar S."/>
            <person name="Kwok R."/>
            <person name="Lander E."/>
            <person name="Langley C.H."/>
            <person name="Lapoint R."/>
            <person name="Lazzaro B.P."/>
            <person name="Lee S.J."/>
            <person name="Levesque L."/>
            <person name="Li R."/>
            <person name="Lin C.F."/>
            <person name="Lin M.F."/>
            <person name="Lindblad-Toh K."/>
            <person name="Llopart A."/>
            <person name="Long M."/>
            <person name="Low L."/>
            <person name="Lozovsky E."/>
            <person name="Lu J."/>
            <person name="Luo M."/>
            <person name="Machado C.A."/>
            <person name="Makalowski W."/>
            <person name="Marzo M."/>
            <person name="Matsuda M."/>
            <person name="Matzkin L."/>
            <person name="McAllister B."/>
            <person name="McBride C.S."/>
            <person name="McKernan B."/>
            <person name="McKernan K."/>
            <person name="Mendez-Lago M."/>
            <person name="Minx P."/>
            <person name="Mollenhauer M.U."/>
            <person name="Montooth K."/>
            <person name="Mount S.M."/>
            <person name="Mu X."/>
            <person name="Myers E."/>
            <person name="Negre B."/>
            <person name="Newfeld S."/>
            <person name="Nielsen R."/>
            <person name="Noor M.A."/>
            <person name="O'Grady P."/>
            <person name="Pachter L."/>
            <person name="Papaceit M."/>
            <person name="Parisi M.J."/>
            <person name="Parisi M."/>
            <person name="Parts L."/>
            <person name="Pedersen J.S."/>
            <person name="Pesole G."/>
            <person name="Phillippy A.M."/>
            <person name="Ponting C.P."/>
            <person name="Pop M."/>
            <person name="Porcelli D."/>
            <person name="Powell J.R."/>
            <person name="Prohaska S."/>
            <person name="Pruitt K."/>
            <person name="Puig M."/>
            <person name="Quesneville H."/>
            <person name="Ram K.R."/>
            <person name="Rand D."/>
            <person name="Rasmussen M.D."/>
            <person name="Reed L.K."/>
            <person name="Reenan R."/>
            <person name="Reily A."/>
            <person name="Remington K.A."/>
            <person name="Rieger T.T."/>
            <person name="Ritchie M.G."/>
            <person name="Robin C."/>
            <person name="Rogers Y.H."/>
            <person name="Rohde C."/>
            <person name="Rozas J."/>
            <person name="Rubenfield M.J."/>
            <person name="Ruiz A."/>
            <person name="Russo S."/>
            <person name="Salzberg S.L."/>
            <person name="Sanchez-Gracia A."/>
            <person name="Saranga D.J."/>
            <person name="Sato H."/>
            <person name="Schaeffer S.W."/>
            <person name="Schatz M.C."/>
            <person name="Schlenke T."/>
            <person name="Schwartz R."/>
            <person name="Segarra C."/>
            <person name="Singh R.S."/>
            <person name="Sirot L."/>
            <person name="Sirota M."/>
            <person name="Sisneros N.B."/>
            <person name="Smith C.D."/>
            <person name="Smith T.F."/>
            <person name="Spieth J."/>
            <person name="Stage D.E."/>
            <person name="Stark A."/>
            <person name="Stephan W."/>
            <person name="Strausberg R.L."/>
            <person name="Strempel S."/>
            <person name="Sturgill D."/>
            <person name="Sutton G."/>
            <person name="Sutton G.G."/>
            <person name="Tao W."/>
            <person name="Teichmann S."/>
            <person name="Tobari Y.N."/>
            <person name="Tomimura Y."/>
            <person name="Tsolas J.M."/>
            <person name="Valente V.L."/>
            <person name="Venter E."/>
            <person name="Venter J.C."/>
            <person name="Vicario S."/>
            <person name="Vieira F.G."/>
            <person name="Vilella A.J."/>
            <person name="Villasante A."/>
            <person name="Walenz B."/>
            <person name="Wang J."/>
            <person name="Wasserman M."/>
            <person name="Watts T."/>
            <person name="Wilson D."/>
            <person name="Wilson R.K."/>
            <person name="Wing R.A."/>
            <person name="Wolfner M.F."/>
            <person name="Wong A."/>
            <person name="Wong G.K."/>
            <person name="Wu C.I."/>
            <person name="Wu G."/>
            <person name="Yamamoto D."/>
            <person name="Yang H.P."/>
            <person name="Yang S.P."/>
            <person name="Yorke J.A."/>
            <person name="Yoshida K."/>
            <person name="Zdobnov E."/>
            <person name="Zhang P."/>
            <person name="Zhang Y."/>
            <person name="Zimin A.V."/>
            <person name="Baldwin J."/>
            <person name="Abdouelleil A."/>
            <person name="Abdulkadir J."/>
            <person name="Abebe A."/>
            <person name="Abera B."/>
            <person name="Abreu J."/>
            <person name="Acer S.C."/>
            <person name="Aftuck L."/>
            <person name="Alexander A."/>
            <person name="An P."/>
            <person name="Anderson E."/>
            <person name="Anderson S."/>
            <person name="Arachi H."/>
            <person name="Azer M."/>
            <person name="Bachantsang P."/>
            <person name="Barry A."/>
            <person name="Bayul T."/>
            <person name="Berlin A."/>
            <person name="Bessette D."/>
            <person name="Bloom T."/>
            <person name="Blye J."/>
            <person name="Boguslavskiy L."/>
            <person name="Bonnet C."/>
            <person name="Boukhgalter B."/>
            <person name="Bourzgui I."/>
            <person name="Brown A."/>
            <person name="Cahill P."/>
            <person name="Channer S."/>
            <person name="Cheshatsang Y."/>
            <person name="Chuda L."/>
            <person name="Citroen M."/>
            <person name="Collymore A."/>
            <person name="Cooke P."/>
            <person name="Costello M."/>
            <person name="D'Aco K."/>
            <person name="Daza R."/>
            <person name="De Haan G."/>
            <person name="DeGray S."/>
            <person name="DeMaso C."/>
            <person name="Dhargay N."/>
            <person name="Dooley K."/>
            <person name="Dooley E."/>
            <person name="Doricent M."/>
            <person name="Dorje P."/>
            <person name="Dorjee K."/>
            <person name="Dupes A."/>
            <person name="Elong R."/>
            <person name="Falk J."/>
            <person name="Farina A."/>
            <person name="Faro S."/>
            <person name="Ferguson D."/>
            <person name="Fisher S."/>
            <person name="Foley C.D."/>
            <person name="Franke A."/>
            <person name="Friedrich D."/>
            <person name="Gadbois L."/>
            <person name="Gearin G."/>
            <person name="Gearin C.R."/>
            <person name="Giannoukos G."/>
            <person name="Goode T."/>
            <person name="Graham J."/>
            <person name="Grandbois E."/>
            <person name="Grewal S."/>
            <person name="Gyaltsen K."/>
            <person name="Hafez N."/>
            <person name="Hagos B."/>
            <person name="Hall J."/>
            <person name="Henson C."/>
            <person name="Hollinger A."/>
            <person name="Honan T."/>
            <person name="Huard M.D."/>
            <person name="Hughes L."/>
            <person name="Hurhula B."/>
            <person name="Husby M.E."/>
            <person name="Kamat A."/>
            <person name="Kanga B."/>
            <person name="Kashin S."/>
            <person name="Khazanovich D."/>
            <person name="Kisner P."/>
            <person name="Lance K."/>
            <person name="Lara M."/>
            <person name="Lee W."/>
            <person name="Lennon N."/>
            <person name="Letendre F."/>
            <person name="LeVine R."/>
            <person name="Lipovsky A."/>
            <person name="Liu X."/>
            <person name="Liu J."/>
            <person name="Liu S."/>
            <person name="Lokyitsang T."/>
            <person name="Lokyitsang Y."/>
            <person name="Lubonja R."/>
            <person name="Lui A."/>
            <person name="MacDonald P."/>
            <person name="Magnisalis V."/>
            <person name="Maru K."/>
            <person name="Matthews C."/>
            <person name="McCusker W."/>
            <person name="McDonough S."/>
            <person name="Mehta T."/>
            <person name="Meldrim J."/>
            <person name="Meneus L."/>
            <person name="Mihai O."/>
            <person name="Mihalev A."/>
            <person name="Mihova T."/>
            <person name="Mittelman R."/>
            <person name="Mlenga V."/>
            <person name="Montmayeur A."/>
            <person name="Mulrain L."/>
            <person name="Navidi A."/>
            <person name="Naylor J."/>
            <person name="Negash T."/>
            <person name="Nguyen T."/>
            <person name="Nguyen N."/>
            <person name="Nicol R."/>
            <person name="Norbu C."/>
            <person name="Norbu N."/>
            <person name="Novod N."/>
            <person name="O'Neill B."/>
            <person name="Osman S."/>
            <person name="Markiewicz E."/>
            <person name="Oyono O.L."/>
            <person name="Patti C."/>
            <person name="Phunkhang P."/>
            <person name="Pierre F."/>
            <person name="Priest M."/>
            <person name="Raghuraman S."/>
            <person name="Rege F."/>
            <person name="Reyes R."/>
            <person name="Rise C."/>
            <person name="Rogov P."/>
            <person name="Ross K."/>
            <person name="Ryan E."/>
            <person name="Settipalli S."/>
            <person name="Shea T."/>
            <person name="Sherpa N."/>
            <person name="Shi L."/>
            <person name="Shih D."/>
            <person name="Sparrow T."/>
            <person name="Spaulding J."/>
            <person name="Stalker J."/>
            <person name="Stange-Thomann N."/>
            <person name="Stavropoulos S."/>
            <person name="Stone C."/>
            <person name="Strader C."/>
            <person name="Tesfaye S."/>
            <person name="Thomson T."/>
            <person name="Thoulutsang Y."/>
            <person name="Thoulutsang D."/>
            <person name="Topham K."/>
            <person name="Topping I."/>
            <person name="Tsamla T."/>
            <person name="Vassiliev H."/>
            <person name="Vo A."/>
            <person name="Wangchuk T."/>
            <person name="Wangdi T."/>
            <person name="Weiand M."/>
            <person name="Wilkinson J."/>
            <person name="Wilson A."/>
            <person name="Yadav S."/>
            <person name="Young G."/>
            <person name="Yu Q."/>
            <person name="Zembek L."/>
            <person name="Zhong D."/>
            <person name="Zimmer A."/>
            <person name="Zwirko Z."/>
            <person name="Jaffe D.B."/>
            <person name="Alvarez P."/>
            <person name="Brockman W."/>
            <person name="Butler J."/>
            <person name="Chin C."/>
            <person name="Gnerre S."/>
            <person name="Grabherr M."/>
            <person name="Kleber M."/>
            <person name="Mauceli E."/>
            <person name="MacCallum I."/>
        </authorList>
    </citation>
    <scope>NUCLEOTIDE SEQUENCE [LARGE SCALE GENOMIC DNA]</scope>
    <source>
        <strain evidence="3">Tucson 15010-1051.87</strain>
    </source>
</reference>
<dbReference type="InParanoid" id="B4LIW8"/>
<feature type="transmembrane region" description="Helical" evidence="1">
    <location>
        <begin position="12"/>
        <end position="38"/>
    </location>
</feature>
<protein>
    <submittedName>
        <fullName evidence="2">Uncharacterized protein</fullName>
    </submittedName>
</protein>
<sequence>MIYLQYCCFCIDLRIGTFIIAISDIIMDLVFGFFIAIFGESGEPDLCHKLFLTFMFIHLISAVLLLIGALKLRPGCMLFYILITVIKVLSMIILIIADLILQIWVPIIIFYVVMFVLGIYYWLVVYSFYAALGGSLFI</sequence>
<dbReference type="Proteomes" id="UP000008792">
    <property type="component" value="Unassembled WGS sequence"/>
</dbReference>
<dbReference type="KEGG" id="dvi:6626288"/>
<keyword evidence="1" id="KW-0472">Membrane</keyword>
<dbReference type="AlphaFoldDB" id="B4LIW8"/>
<evidence type="ECO:0000313" key="2">
    <source>
        <dbReference type="EMBL" id="EDW60418.2"/>
    </source>
</evidence>
<feature type="transmembrane region" description="Helical" evidence="1">
    <location>
        <begin position="77"/>
        <end position="97"/>
    </location>
</feature>
<dbReference type="OrthoDB" id="7880942at2759"/>
<proteinExistence type="predicted"/>
<keyword evidence="1" id="KW-1133">Transmembrane helix</keyword>
<dbReference type="HOGENOM" id="CLU_2724938_0_0_1"/>
<name>B4LIW8_DROVI</name>